<keyword evidence="6" id="KW-1133">Transmembrane helix</keyword>
<proteinExistence type="predicted"/>
<keyword evidence="4" id="KW-0677">Repeat</keyword>
<dbReference type="PROSITE" id="PS50835">
    <property type="entry name" value="IG_LIKE"/>
    <property type="match status" value="3"/>
</dbReference>
<evidence type="ECO:0000256" key="6">
    <source>
        <dbReference type="ARBA" id="ARBA00022989"/>
    </source>
</evidence>
<evidence type="ECO:0000256" key="7">
    <source>
        <dbReference type="ARBA" id="ARBA00023136"/>
    </source>
</evidence>
<keyword evidence="7" id="KW-0472">Membrane</keyword>
<dbReference type="PANTHER" id="PTHR11640">
    <property type="entry name" value="NEPHRIN"/>
    <property type="match status" value="1"/>
</dbReference>
<name>A0A1B0DA16_PHLPP</name>
<feature type="domain" description="Ig-like" evidence="11">
    <location>
        <begin position="271"/>
        <end position="357"/>
    </location>
</feature>
<dbReference type="GO" id="GO:0048812">
    <property type="term" value="P:neuron projection morphogenesis"/>
    <property type="evidence" value="ECO:0007669"/>
    <property type="project" value="UniProtKB-ARBA"/>
</dbReference>
<keyword evidence="8" id="KW-1015">Disulfide bond</keyword>
<evidence type="ECO:0000256" key="8">
    <source>
        <dbReference type="ARBA" id="ARBA00023157"/>
    </source>
</evidence>
<evidence type="ECO:0000259" key="11">
    <source>
        <dbReference type="PROSITE" id="PS50835"/>
    </source>
</evidence>
<dbReference type="GO" id="GO:0007155">
    <property type="term" value="P:cell adhesion"/>
    <property type="evidence" value="ECO:0007669"/>
    <property type="project" value="UniProtKB-KW"/>
</dbReference>
<keyword evidence="9" id="KW-0325">Glycoprotein</keyword>
<dbReference type="InterPro" id="IPR003598">
    <property type="entry name" value="Ig_sub2"/>
</dbReference>
<sequence length="365" mass="39200">MPILSHLGVMVTKIGDRSSFLTVPAVNGDNSGKYTCTASNSAGTYNHSTMLNVNVAPQIMPFAFGDDPSNYGDSTAVQCMVIKGDAPLDIQWYLNNETITNGKFGISIIKMSTKLSSLSIDSINDRHRGNFSCLVSNKAGRTFHMAELKVNEVPPQILPFSFGDEPANSGDSAGVTCIVTKGDSPINISWEFNDEYLNSGDALNVIVNRISAKSSSLTIDNVNGEHRGVYKCLAMNGAGRAEYSAVFDVNGFLFCYFSSDFYPNTPPTVLPNIHPFSFDGEANSGDSIQLTCHVSKGDLPLVIKWTHNGKPIYSHSGILANKIGDRISLLTISSVEAQHSGIFTCVASNVAGKVNFSAELFVNGL</sequence>
<evidence type="ECO:0000256" key="9">
    <source>
        <dbReference type="ARBA" id="ARBA00023180"/>
    </source>
</evidence>
<comment type="subcellular location">
    <subcellularLocation>
        <location evidence="1">Membrane</location>
        <topology evidence="1">Single-pass type I membrane protein</topology>
    </subcellularLocation>
</comment>
<dbReference type="Gene3D" id="2.60.40.10">
    <property type="entry name" value="Immunoglobulins"/>
    <property type="match status" value="4"/>
</dbReference>
<evidence type="ECO:0000256" key="5">
    <source>
        <dbReference type="ARBA" id="ARBA00022889"/>
    </source>
</evidence>
<keyword evidence="13" id="KW-1185">Reference proteome</keyword>
<keyword evidence="3" id="KW-0732">Signal</keyword>
<keyword evidence="2" id="KW-0812">Transmembrane</keyword>
<organism evidence="12 13">
    <name type="scientific">Phlebotomus papatasi</name>
    <name type="common">Sandfly</name>
    <dbReference type="NCBI Taxonomy" id="29031"/>
    <lineage>
        <taxon>Eukaryota</taxon>
        <taxon>Metazoa</taxon>
        <taxon>Ecdysozoa</taxon>
        <taxon>Arthropoda</taxon>
        <taxon>Hexapoda</taxon>
        <taxon>Insecta</taxon>
        <taxon>Pterygota</taxon>
        <taxon>Neoptera</taxon>
        <taxon>Endopterygota</taxon>
        <taxon>Diptera</taxon>
        <taxon>Nematocera</taxon>
        <taxon>Psychodoidea</taxon>
        <taxon>Psychodidae</taxon>
        <taxon>Phlebotomus</taxon>
        <taxon>Phlebotomus</taxon>
    </lineage>
</organism>
<dbReference type="InterPro" id="IPR051275">
    <property type="entry name" value="Cell_adhesion_signaling"/>
</dbReference>
<dbReference type="InterPro" id="IPR013783">
    <property type="entry name" value="Ig-like_fold"/>
</dbReference>
<protein>
    <recommendedName>
        <fullName evidence="11">Ig-like domain-containing protein</fullName>
    </recommendedName>
</protein>
<evidence type="ECO:0000256" key="2">
    <source>
        <dbReference type="ARBA" id="ARBA00022692"/>
    </source>
</evidence>
<dbReference type="GO" id="GO:0016020">
    <property type="term" value="C:membrane"/>
    <property type="evidence" value="ECO:0007669"/>
    <property type="project" value="UniProtKB-SubCell"/>
</dbReference>
<evidence type="ECO:0000256" key="3">
    <source>
        <dbReference type="ARBA" id="ARBA00022729"/>
    </source>
</evidence>
<dbReference type="InterPro" id="IPR003599">
    <property type="entry name" value="Ig_sub"/>
</dbReference>
<dbReference type="FunFam" id="2.60.40.10:FF:000017">
    <property type="entry name" value="Down syndrome cell adhesion molecule b"/>
    <property type="match status" value="3"/>
</dbReference>
<dbReference type="VEuPathDB" id="VectorBase:PPAI004521"/>
<evidence type="ECO:0000256" key="4">
    <source>
        <dbReference type="ARBA" id="ARBA00022737"/>
    </source>
</evidence>
<dbReference type="SMART" id="SM00409">
    <property type="entry name" value="IG"/>
    <property type="match status" value="4"/>
</dbReference>
<dbReference type="SMART" id="SM00408">
    <property type="entry name" value="IGc2"/>
    <property type="match status" value="3"/>
</dbReference>
<dbReference type="EnsemblMetazoa" id="PPAI004521-RA">
    <property type="protein sequence ID" value="PPAI004521-PA"/>
    <property type="gene ID" value="PPAI004521"/>
</dbReference>
<dbReference type="Pfam" id="PF07679">
    <property type="entry name" value="I-set"/>
    <property type="match status" value="1"/>
</dbReference>
<dbReference type="InterPro" id="IPR007110">
    <property type="entry name" value="Ig-like_dom"/>
</dbReference>
<evidence type="ECO:0000313" key="13">
    <source>
        <dbReference type="Proteomes" id="UP000092462"/>
    </source>
</evidence>
<keyword evidence="5" id="KW-0130">Cell adhesion</keyword>
<dbReference type="SUPFAM" id="SSF48726">
    <property type="entry name" value="Immunoglobulin"/>
    <property type="match status" value="4"/>
</dbReference>
<reference evidence="12" key="1">
    <citation type="submission" date="2022-08" db="UniProtKB">
        <authorList>
            <consortium name="EnsemblMetazoa"/>
        </authorList>
    </citation>
    <scope>IDENTIFICATION</scope>
    <source>
        <strain evidence="12">Israel</strain>
    </source>
</reference>
<dbReference type="Proteomes" id="UP000092462">
    <property type="component" value="Unassembled WGS sequence"/>
</dbReference>
<dbReference type="Pfam" id="PF13927">
    <property type="entry name" value="Ig_3"/>
    <property type="match status" value="3"/>
</dbReference>
<evidence type="ECO:0000256" key="10">
    <source>
        <dbReference type="ARBA" id="ARBA00023319"/>
    </source>
</evidence>
<feature type="domain" description="Ig-like" evidence="11">
    <location>
        <begin position="155"/>
        <end position="248"/>
    </location>
</feature>
<evidence type="ECO:0000256" key="1">
    <source>
        <dbReference type="ARBA" id="ARBA00004479"/>
    </source>
</evidence>
<accession>A0A1B0DA16</accession>
<dbReference type="AlphaFoldDB" id="A0A1B0DA16"/>
<dbReference type="InterPro" id="IPR036179">
    <property type="entry name" value="Ig-like_dom_sf"/>
</dbReference>
<dbReference type="InterPro" id="IPR013098">
    <property type="entry name" value="Ig_I-set"/>
</dbReference>
<keyword evidence="10" id="KW-0393">Immunoglobulin domain</keyword>
<feature type="domain" description="Ig-like" evidence="11">
    <location>
        <begin position="57"/>
        <end position="151"/>
    </location>
</feature>
<dbReference type="EMBL" id="AJVK01028726">
    <property type="status" value="NOT_ANNOTATED_CDS"/>
    <property type="molecule type" value="Genomic_DNA"/>
</dbReference>
<evidence type="ECO:0000313" key="12">
    <source>
        <dbReference type="EnsemblMetazoa" id="PPAI004521-PA"/>
    </source>
</evidence>